<accession>A0A2N0Z9V2</accession>
<evidence type="ECO:0000313" key="2">
    <source>
        <dbReference type="Proteomes" id="UP000233343"/>
    </source>
</evidence>
<dbReference type="Proteomes" id="UP000233343">
    <property type="component" value="Unassembled WGS sequence"/>
</dbReference>
<reference evidence="1 2" key="1">
    <citation type="journal article" date="2010" name="Int. J. Syst. Evol. Microbiol.">
        <title>Bacillus horneckiae sp. nov., isolated from a spacecraft-assembly clean room.</title>
        <authorList>
            <person name="Vaishampayan P."/>
            <person name="Probst A."/>
            <person name="Krishnamurthi S."/>
            <person name="Ghosh S."/>
            <person name="Osman S."/>
            <person name="McDowall A."/>
            <person name="Ruckmani A."/>
            <person name="Mayilraj S."/>
            <person name="Venkateswaran K."/>
        </authorList>
    </citation>
    <scope>NUCLEOTIDE SEQUENCE [LARGE SCALE GENOMIC DNA]</scope>
    <source>
        <strain evidence="2">1PO1SC</strain>
    </source>
</reference>
<sequence length="52" mass="6104">MYRKRLISNRGLLNEIHKEVNLDNVEDGDLVHVNDEEKEASEIAYSIVAYWN</sequence>
<dbReference type="EMBL" id="PISD01000074">
    <property type="protein sequence ID" value="PKG26288.1"/>
    <property type="molecule type" value="Genomic_DNA"/>
</dbReference>
<protein>
    <submittedName>
        <fullName evidence="1">Replication family protein</fullName>
    </submittedName>
</protein>
<proteinExistence type="predicted"/>
<organism evidence="1 2">
    <name type="scientific">Cytobacillus horneckiae</name>
    <dbReference type="NCBI Taxonomy" id="549687"/>
    <lineage>
        <taxon>Bacteria</taxon>
        <taxon>Bacillati</taxon>
        <taxon>Bacillota</taxon>
        <taxon>Bacilli</taxon>
        <taxon>Bacillales</taxon>
        <taxon>Bacillaceae</taxon>
        <taxon>Cytobacillus</taxon>
    </lineage>
</organism>
<gene>
    <name evidence="1" type="ORF">CWS20_24970</name>
</gene>
<comment type="caution">
    <text evidence="1">The sequence shown here is derived from an EMBL/GenBank/DDBJ whole genome shotgun (WGS) entry which is preliminary data.</text>
</comment>
<dbReference type="AlphaFoldDB" id="A0A2N0Z9V2"/>
<name>A0A2N0Z9V2_9BACI</name>
<evidence type="ECO:0000313" key="1">
    <source>
        <dbReference type="EMBL" id="PKG26288.1"/>
    </source>
</evidence>
<keyword evidence="2" id="KW-1185">Reference proteome</keyword>